<evidence type="ECO:0000313" key="4">
    <source>
        <dbReference type="EMBL" id="QEV62978.1"/>
    </source>
</evidence>
<feature type="signal peptide" evidence="2">
    <location>
        <begin position="1"/>
        <end position="28"/>
    </location>
</feature>
<evidence type="ECO:0000256" key="2">
    <source>
        <dbReference type="SAM" id="SignalP"/>
    </source>
</evidence>
<proteinExistence type="predicted"/>
<sequence length="205" mass="20437">MRTSVPLTLAPLALALYPLLALAPPAHAEGGPAAAEVTPARVAPGEQVTVSVACPATAATAPQTMDASSQAFEQGTVTLRRVPDQQNQNPGAAGYQGTARIAPTTGFEDGGPNTAGPVSEWSVDGVCHDDGQWQATFTVTRAAPGPSHTAPAHTASAPAAPHGVRAGEGGTFTDSPVALAAGGVLVAGACAAAVHRLRRDRASAR</sequence>
<dbReference type="Proteomes" id="UP000549009">
    <property type="component" value="Unassembled WGS sequence"/>
</dbReference>
<feature type="chain" id="PRO_5044623349" description="Secreted protein" evidence="2">
    <location>
        <begin position="29"/>
        <end position="205"/>
    </location>
</feature>
<name>A0A5P2XET4_STRST</name>
<evidence type="ECO:0000313" key="5">
    <source>
        <dbReference type="Proteomes" id="UP000326505"/>
    </source>
</evidence>
<evidence type="ECO:0000313" key="3">
    <source>
        <dbReference type="EMBL" id="MBB5107040.1"/>
    </source>
</evidence>
<feature type="region of interest" description="Disordered" evidence="1">
    <location>
        <begin position="144"/>
        <end position="169"/>
    </location>
</feature>
<organism evidence="4 5">
    <name type="scientific">Streptomyces spectabilis</name>
    <dbReference type="NCBI Taxonomy" id="68270"/>
    <lineage>
        <taxon>Bacteria</taxon>
        <taxon>Bacillati</taxon>
        <taxon>Actinomycetota</taxon>
        <taxon>Actinomycetes</taxon>
        <taxon>Kitasatosporales</taxon>
        <taxon>Streptomycetaceae</taxon>
        <taxon>Streptomyces</taxon>
    </lineage>
</organism>
<protein>
    <recommendedName>
        <fullName evidence="7">Secreted protein</fullName>
    </recommendedName>
</protein>
<dbReference type="AlphaFoldDB" id="A0A5P2XET4"/>
<evidence type="ECO:0000256" key="1">
    <source>
        <dbReference type="SAM" id="MobiDB-lite"/>
    </source>
</evidence>
<accession>A0A5P2XET4</accession>
<dbReference type="EMBL" id="CP023690">
    <property type="protein sequence ID" value="QEV62978.1"/>
    <property type="molecule type" value="Genomic_DNA"/>
</dbReference>
<reference evidence="3 6" key="2">
    <citation type="submission" date="2020-08" db="EMBL/GenBank/DDBJ databases">
        <title>Genomic Encyclopedia of Type Strains, Phase III (KMG-III): the genomes of soil and plant-associated and newly described type strains.</title>
        <authorList>
            <person name="Whitman W."/>
        </authorList>
    </citation>
    <scope>NUCLEOTIDE SEQUENCE [LARGE SCALE GENOMIC DNA]</scope>
    <source>
        <strain evidence="3 6">CECT 3146</strain>
    </source>
</reference>
<dbReference type="KEGG" id="sspb:CP982_33265"/>
<keyword evidence="6" id="KW-1185">Reference proteome</keyword>
<evidence type="ECO:0000313" key="6">
    <source>
        <dbReference type="Proteomes" id="UP000549009"/>
    </source>
</evidence>
<evidence type="ECO:0008006" key="7">
    <source>
        <dbReference type="Google" id="ProtNLM"/>
    </source>
</evidence>
<dbReference type="Proteomes" id="UP000326505">
    <property type="component" value="Chromosome"/>
</dbReference>
<reference evidence="4 5" key="1">
    <citation type="submission" date="2017-09" db="EMBL/GenBank/DDBJ databases">
        <authorList>
            <person name="Lee N."/>
            <person name="Cho B.-K."/>
        </authorList>
    </citation>
    <scope>NUCLEOTIDE SEQUENCE [LARGE SCALE GENOMIC DNA]</scope>
    <source>
        <strain evidence="4 5">ATCC 27465</strain>
    </source>
</reference>
<feature type="compositionally biased region" description="Low complexity" evidence="1">
    <location>
        <begin position="146"/>
        <end position="162"/>
    </location>
</feature>
<keyword evidence="2" id="KW-0732">Signal</keyword>
<dbReference type="OrthoDB" id="4335730at2"/>
<dbReference type="RefSeq" id="WP_150513839.1">
    <property type="nucleotide sequence ID" value="NZ_BMSQ01000002.1"/>
</dbReference>
<gene>
    <name evidence="4" type="ORF">CP982_33265</name>
    <name evidence="3" type="ORF">FHS40_006156</name>
</gene>
<dbReference type="EMBL" id="JACHJD010000012">
    <property type="protein sequence ID" value="MBB5107040.1"/>
    <property type="molecule type" value="Genomic_DNA"/>
</dbReference>